<dbReference type="PROSITE" id="PS50075">
    <property type="entry name" value="CARRIER"/>
    <property type="match status" value="1"/>
</dbReference>
<dbReference type="GO" id="GO:0006633">
    <property type="term" value="P:fatty acid biosynthetic process"/>
    <property type="evidence" value="ECO:0007669"/>
    <property type="project" value="UniProtKB-KW"/>
</dbReference>
<evidence type="ECO:0000256" key="8">
    <source>
        <dbReference type="SAM" id="MobiDB-lite"/>
    </source>
</evidence>
<keyword evidence="6" id="KW-0539">Nucleus</keyword>
<evidence type="ECO:0000259" key="9">
    <source>
        <dbReference type="PROSITE" id="PS50075"/>
    </source>
</evidence>
<dbReference type="InterPro" id="IPR005172">
    <property type="entry name" value="CRC"/>
</dbReference>
<dbReference type="InterPro" id="IPR009081">
    <property type="entry name" value="PP-bd_ACP"/>
</dbReference>
<evidence type="ECO:0000313" key="11">
    <source>
        <dbReference type="EMBL" id="PSC71607.1"/>
    </source>
</evidence>
<dbReference type="NCBIfam" id="NF002150">
    <property type="entry name" value="PRK00982.1-4"/>
    <property type="match status" value="1"/>
</dbReference>
<comment type="caution">
    <text evidence="11">The sequence shown here is derived from an EMBL/GenBank/DDBJ whole genome shotgun (WGS) entry which is preliminary data.</text>
</comment>
<dbReference type="GO" id="GO:0031177">
    <property type="term" value="F:phosphopantetheine binding"/>
    <property type="evidence" value="ECO:0007669"/>
    <property type="project" value="InterPro"/>
</dbReference>
<dbReference type="STRING" id="554055.A0A2P6VBY5"/>
<feature type="compositionally biased region" description="Low complexity" evidence="8">
    <location>
        <begin position="412"/>
        <end position="425"/>
    </location>
</feature>
<organism evidence="11 12">
    <name type="scientific">Micractinium conductrix</name>
    <dbReference type="NCBI Taxonomy" id="554055"/>
    <lineage>
        <taxon>Eukaryota</taxon>
        <taxon>Viridiplantae</taxon>
        <taxon>Chlorophyta</taxon>
        <taxon>core chlorophytes</taxon>
        <taxon>Trebouxiophyceae</taxon>
        <taxon>Chlorellales</taxon>
        <taxon>Chlorellaceae</taxon>
        <taxon>Chlorella clade</taxon>
        <taxon>Micractinium</taxon>
    </lineage>
</organism>
<dbReference type="InterPro" id="IPR020806">
    <property type="entry name" value="PKS_PP-bd"/>
</dbReference>
<dbReference type="HAMAP" id="MF_01217">
    <property type="entry name" value="Acyl_carrier"/>
    <property type="match status" value="1"/>
</dbReference>
<dbReference type="PROSITE" id="PS51634">
    <property type="entry name" value="CRC"/>
    <property type="match status" value="1"/>
</dbReference>
<evidence type="ECO:0000256" key="7">
    <source>
        <dbReference type="RuleBase" id="RU000722"/>
    </source>
</evidence>
<evidence type="ECO:0000256" key="4">
    <source>
        <dbReference type="ARBA" id="ARBA00022450"/>
    </source>
</evidence>
<dbReference type="InterPro" id="IPR003231">
    <property type="entry name" value="ACP"/>
</dbReference>
<comment type="similarity">
    <text evidence="2">Belongs to the lin-54 family.</text>
</comment>
<feature type="compositionally biased region" description="Low complexity" evidence="8">
    <location>
        <begin position="69"/>
        <end position="87"/>
    </location>
</feature>
<keyword evidence="7" id="KW-0276">Fatty acid metabolism</keyword>
<comment type="subcellular location">
    <subcellularLocation>
        <location evidence="1">Nucleus</location>
    </subcellularLocation>
</comment>
<dbReference type="GO" id="GO:0006355">
    <property type="term" value="P:regulation of DNA-templated transcription"/>
    <property type="evidence" value="ECO:0007669"/>
    <property type="project" value="TreeGrafter"/>
</dbReference>
<sequence length="921" mass="92689">MAGSVQDALADVAVRLESLKAALGDKQAAADRDADQLAAIQRMAEELQSLLHQQPQQDAQGEMLREQGPHVAAPAVQAEPAAPTVAPQLPSTPFEQRRAPGPAAGPATAAKPPAPTPGGLPATTPLAAEVLASLNAAAGASGSANPPAAARAADDADDAAAATLSGMLGGLDPRGSGASICGLPPARTQQQQQQPSLASLLQGVSLAPPMPAHSAAAAAAAAAAAGSAMPAPRRASGSAAPQLLPFAAAPAKEQRPCNCKRSMCLKMYCECFAAGGFCAPTCSCANCSNSPAHLGAVMAAREVVLAKNPRAFEVKVTATEGHKRGCRCKRSKCLKKYCECFHAGARCNPDVCQCEDCRNTDGDAMPLPVLSKRVSAAAAAMAAAAQQMPTWVDTSADVLAMFQQQPLLPLPAGDASGGSNSSGSSGRRGRARSQALQLPLLPSGGFSFAGLPPMPEPAGPGSFNPAAAAAAAAALGGLPPAGLFAPLAPAPTAFNPAAAAAFMMNPVAAAAATIAAAASLVEQQQQRQAQLEESMADAVSCPAAEPAATAPSAAAQPPAVAAATPGAFKMASALTSHLSDVVCATDSEMHDTATSPAPHMAIAKLVARRTLLAGANAATLTGGAAGPMRRPPLAPSRVRSRAPSGDDSQLSQGSADENAGDSLNTAGSQRSKRPRRAASGGVLGAVAAEASEWGLDIVSPPLKRANSLPVALEKEGKAGGRGKAVSDRVALLKKALAGETAVVARELLDAADGACGAAAASDAPTADDEDAISALFELSSSVLIAKQGATQRASVSHPDRPRHLAAMQTALSSRAAIARPLAISAKAPRAMRAQRMIVHAAADKAQVLSDVRGIIAEQLGTDLDKVTAESKFVDLGADSLDTVEIMMALEEKFDIQMDEEGAEKISTVQEAADLIAAQIDK</sequence>
<comment type="similarity">
    <text evidence="3">Belongs to the acyl carrier protein (ACP) family.</text>
</comment>
<dbReference type="InterPro" id="IPR036736">
    <property type="entry name" value="ACP-like_sf"/>
</dbReference>
<feature type="compositionally biased region" description="Low complexity" evidence="8">
    <location>
        <begin position="99"/>
        <end position="111"/>
    </location>
</feature>
<dbReference type="GO" id="GO:0005634">
    <property type="term" value="C:nucleus"/>
    <property type="evidence" value="ECO:0007669"/>
    <property type="project" value="UniProtKB-SubCell"/>
</dbReference>
<comment type="function">
    <text evidence="7">Carrier of the growing fatty acid chain in fatty acid biosynthesis.</text>
</comment>
<name>A0A2P6VBY5_9CHLO</name>
<dbReference type="OrthoDB" id="448946at2759"/>
<dbReference type="SMART" id="SM00823">
    <property type="entry name" value="PKS_PP"/>
    <property type="match status" value="1"/>
</dbReference>
<evidence type="ECO:0000313" key="12">
    <source>
        <dbReference type="Proteomes" id="UP000239649"/>
    </source>
</evidence>
<dbReference type="SUPFAM" id="SSF47336">
    <property type="entry name" value="ACP-like"/>
    <property type="match status" value="1"/>
</dbReference>
<dbReference type="Gene3D" id="1.10.1200.10">
    <property type="entry name" value="ACP-like"/>
    <property type="match status" value="1"/>
</dbReference>
<evidence type="ECO:0000256" key="6">
    <source>
        <dbReference type="ARBA" id="ARBA00023242"/>
    </source>
</evidence>
<protein>
    <recommendedName>
        <fullName evidence="7">Acyl carrier protein</fullName>
    </recommendedName>
</protein>
<dbReference type="PANTHER" id="PTHR12446">
    <property type="entry name" value="TESMIN/TSO1-RELATED"/>
    <property type="match status" value="1"/>
</dbReference>
<evidence type="ECO:0000256" key="1">
    <source>
        <dbReference type="ARBA" id="ARBA00004123"/>
    </source>
</evidence>
<dbReference type="NCBIfam" id="NF002148">
    <property type="entry name" value="PRK00982.1-2"/>
    <property type="match status" value="1"/>
</dbReference>
<gene>
    <name evidence="11" type="ORF">C2E20_5077</name>
</gene>
<feature type="domain" description="CRC" evidence="10">
    <location>
        <begin position="253"/>
        <end position="362"/>
    </location>
</feature>
<dbReference type="Pfam" id="PF00550">
    <property type="entry name" value="PP-binding"/>
    <property type="match status" value="1"/>
</dbReference>
<dbReference type="InterPro" id="IPR028307">
    <property type="entry name" value="Lin-54_fam"/>
</dbReference>
<dbReference type="NCBIfam" id="TIGR00517">
    <property type="entry name" value="acyl_carrier"/>
    <property type="match status" value="1"/>
</dbReference>
<evidence type="ECO:0000256" key="5">
    <source>
        <dbReference type="ARBA" id="ARBA00022553"/>
    </source>
</evidence>
<evidence type="ECO:0000256" key="2">
    <source>
        <dbReference type="ARBA" id="ARBA00007267"/>
    </source>
</evidence>
<keyword evidence="7" id="KW-0275">Fatty acid biosynthesis</keyword>
<evidence type="ECO:0000256" key="3">
    <source>
        <dbReference type="ARBA" id="ARBA00010930"/>
    </source>
</evidence>
<feature type="region of interest" description="Disordered" evidence="8">
    <location>
        <begin position="410"/>
        <end position="433"/>
    </location>
</feature>
<feature type="region of interest" description="Disordered" evidence="8">
    <location>
        <begin position="176"/>
        <end position="197"/>
    </location>
</feature>
<feature type="domain" description="Carrier" evidence="9">
    <location>
        <begin position="845"/>
        <end position="919"/>
    </location>
</feature>
<reference evidence="11 12" key="1">
    <citation type="journal article" date="2018" name="Plant J.">
        <title>Genome sequences of Chlorella sorokiniana UTEX 1602 and Micractinium conductrix SAG 241.80: implications to maltose excretion by a green alga.</title>
        <authorList>
            <person name="Arriola M.B."/>
            <person name="Velmurugan N."/>
            <person name="Zhang Y."/>
            <person name="Plunkett M.H."/>
            <person name="Hondzo H."/>
            <person name="Barney B.M."/>
        </authorList>
    </citation>
    <scope>NUCLEOTIDE SEQUENCE [LARGE SCALE GENOMIC DNA]</scope>
    <source>
        <strain evidence="11 12">SAG 241.80</strain>
    </source>
</reference>
<proteinExistence type="inferred from homology"/>
<feature type="region of interest" description="Disordered" evidence="8">
    <location>
        <begin position="621"/>
        <end position="679"/>
    </location>
</feature>
<dbReference type="Pfam" id="PF03638">
    <property type="entry name" value="TCR"/>
    <property type="match status" value="2"/>
</dbReference>
<keyword evidence="7" id="KW-0443">Lipid metabolism</keyword>
<keyword evidence="7" id="KW-0444">Lipid biosynthesis</keyword>
<keyword evidence="12" id="KW-1185">Reference proteome</keyword>
<feature type="compositionally biased region" description="Polar residues" evidence="8">
    <location>
        <begin position="646"/>
        <end position="669"/>
    </location>
</feature>
<keyword evidence="5" id="KW-0597">Phosphoprotein</keyword>
<dbReference type="AlphaFoldDB" id="A0A2P6VBY5"/>
<dbReference type="SMART" id="SM01114">
    <property type="entry name" value="CXC"/>
    <property type="match status" value="2"/>
</dbReference>
<dbReference type="Proteomes" id="UP000239649">
    <property type="component" value="Unassembled WGS sequence"/>
</dbReference>
<feature type="compositionally biased region" description="Polar residues" evidence="8">
    <location>
        <begin position="50"/>
        <end position="59"/>
    </location>
</feature>
<dbReference type="PANTHER" id="PTHR12446:SF34">
    <property type="entry name" value="PROTEIN LIN-54 HOMOLOG"/>
    <property type="match status" value="1"/>
</dbReference>
<accession>A0A2P6VBY5</accession>
<evidence type="ECO:0000259" key="10">
    <source>
        <dbReference type="PROSITE" id="PS51634"/>
    </source>
</evidence>
<feature type="region of interest" description="Disordered" evidence="8">
    <location>
        <begin position="48"/>
        <end position="123"/>
    </location>
</feature>
<dbReference type="EMBL" id="LHPF02000014">
    <property type="protein sequence ID" value="PSC71607.1"/>
    <property type="molecule type" value="Genomic_DNA"/>
</dbReference>
<keyword evidence="4 7" id="KW-0596">Phosphopantetheine</keyword>
<dbReference type="InterPro" id="IPR033467">
    <property type="entry name" value="Tesmin/TSO1-like_CXC"/>
</dbReference>